<dbReference type="AlphaFoldDB" id="A0A8S3ZNH9"/>
<evidence type="ECO:0000313" key="1">
    <source>
        <dbReference type="EMBL" id="CAG5128916.1"/>
    </source>
</evidence>
<proteinExistence type="predicted"/>
<dbReference type="EMBL" id="CAJHNH020003268">
    <property type="protein sequence ID" value="CAG5128916.1"/>
    <property type="molecule type" value="Genomic_DNA"/>
</dbReference>
<gene>
    <name evidence="1" type="ORF">CUNI_LOCUS14474</name>
</gene>
<comment type="caution">
    <text evidence="1">The sequence shown here is derived from an EMBL/GenBank/DDBJ whole genome shotgun (WGS) entry which is preliminary data.</text>
</comment>
<dbReference type="Proteomes" id="UP000678393">
    <property type="component" value="Unassembled WGS sequence"/>
</dbReference>
<reference evidence="1" key="1">
    <citation type="submission" date="2021-04" db="EMBL/GenBank/DDBJ databases">
        <authorList>
            <consortium name="Molecular Ecology Group"/>
        </authorList>
    </citation>
    <scope>NUCLEOTIDE SEQUENCE</scope>
</reference>
<evidence type="ECO:0000313" key="2">
    <source>
        <dbReference type="Proteomes" id="UP000678393"/>
    </source>
</evidence>
<protein>
    <submittedName>
        <fullName evidence="1">Uncharacterized protein</fullName>
    </submittedName>
</protein>
<name>A0A8S3ZNH9_9EUPU</name>
<accession>A0A8S3ZNH9</accession>
<dbReference type="OrthoDB" id="68020at2759"/>
<sequence length="108" mass="12007">MANPGYSLHKLCHMLNPDILPATTLDAMDILEEIGCVEMRRLQKPPPCTLFSSRRRGLAIGDNITVEDSLTVINVLMEAPVKLAYFTDLTIQYCQNKIQTANTDIITG</sequence>
<keyword evidence="2" id="KW-1185">Reference proteome</keyword>
<organism evidence="1 2">
    <name type="scientific">Candidula unifasciata</name>
    <dbReference type="NCBI Taxonomy" id="100452"/>
    <lineage>
        <taxon>Eukaryota</taxon>
        <taxon>Metazoa</taxon>
        <taxon>Spiralia</taxon>
        <taxon>Lophotrochozoa</taxon>
        <taxon>Mollusca</taxon>
        <taxon>Gastropoda</taxon>
        <taxon>Heterobranchia</taxon>
        <taxon>Euthyneura</taxon>
        <taxon>Panpulmonata</taxon>
        <taxon>Eupulmonata</taxon>
        <taxon>Stylommatophora</taxon>
        <taxon>Helicina</taxon>
        <taxon>Helicoidea</taxon>
        <taxon>Geomitridae</taxon>
        <taxon>Candidula</taxon>
    </lineage>
</organism>